<keyword evidence="4" id="KW-1185">Reference proteome</keyword>
<proteinExistence type="predicted"/>
<accession>A0A521FYZ4</accession>
<feature type="region of interest" description="Disordered" evidence="2">
    <location>
        <begin position="253"/>
        <end position="272"/>
    </location>
</feature>
<gene>
    <name evidence="3" type="ORF">CDV28_1522</name>
</gene>
<dbReference type="Proteomes" id="UP000316238">
    <property type="component" value="Unassembled WGS sequence"/>
</dbReference>
<comment type="caution">
    <text evidence="3">The sequence shown here is derived from an EMBL/GenBank/DDBJ whole genome shotgun (WGS) entry which is preliminary data.</text>
</comment>
<dbReference type="InterPro" id="IPR036280">
    <property type="entry name" value="Multihaem_cyt_sf"/>
</dbReference>
<dbReference type="Pfam" id="PF09719">
    <property type="entry name" value="C_GCAxxG_C_C"/>
    <property type="match status" value="1"/>
</dbReference>
<evidence type="ECO:0000313" key="3">
    <source>
        <dbReference type="EMBL" id="TAA73871.1"/>
    </source>
</evidence>
<evidence type="ECO:0000313" key="4">
    <source>
        <dbReference type="Proteomes" id="UP000316238"/>
    </source>
</evidence>
<protein>
    <submittedName>
        <fullName evidence="3">Redox-active protein (C_GCAxxG_C_C)</fullName>
    </submittedName>
</protein>
<dbReference type="EMBL" id="NQJD01000052">
    <property type="protein sequence ID" value="TAA73871.1"/>
    <property type="molecule type" value="Genomic_DNA"/>
</dbReference>
<sequence>MEEKLVKEIGQEGVSRRQVLAGTGALAAGAALSHLGGLVSSASAKDGSTEKWPWPYEKLDPEKTAQLCYEEWYRIFCGGAVISSIFTQLREKVGEPYKAFPIDAYIYLEGGQAGWGTICGAPAGANMVFNLIIGPRISGSTVAHKMCEDVMAWYSQALMPIYMPKNPKVTAELAKTVSNSPLCHISVGKWMKAANKPLVSPERKDRCARVAASTAFKVVEMLNDWKDGKYEQATDFNCGKLHGITGQQNCHECHGSKIPQAPPPPPEEPKKA</sequence>
<keyword evidence="1" id="KW-0479">Metal-binding</keyword>
<keyword evidence="1" id="KW-0411">Iron-sulfur</keyword>
<evidence type="ECO:0000256" key="1">
    <source>
        <dbReference type="ARBA" id="ARBA00023014"/>
    </source>
</evidence>
<dbReference type="InterPro" id="IPR010181">
    <property type="entry name" value="CGCAxxGCC_motif"/>
</dbReference>
<dbReference type="SUPFAM" id="SSF48695">
    <property type="entry name" value="Multiheme cytochromes"/>
    <property type="match status" value="1"/>
</dbReference>
<dbReference type="AlphaFoldDB" id="A0A521FYZ4"/>
<evidence type="ECO:0000256" key="2">
    <source>
        <dbReference type="SAM" id="MobiDB-lite"/>
    </source>
</evidence>
<reference evidence="3" key="1">
    <citation type="submission" date="2017-07" db="EMBL/GenBank/DDBJ databases">
        <title>The cable genome - Insights into the physiology and evolution of filamentous bacteria capable of sulfide oxidation via long distance electron transfer.</title>
        <authorList>
            <person name="Thorup C."/>
            <person name="Bjerg J.T."/>
            <person name="Schreiber L."/>
            <person name="Nielsen L.P."/>
            <person name="Kjeldsen K.U."/>
            <person name="Boesen T."/>
            <person name="Boggild A."/>
            <person name="Meysman F."/>
            <person name="Geelhoed J."/>
            <person name="Schramm A."/>
        </authorList>
    </citation>
    <scope>NUCLEOTIDE SEQUENCE [LARGE SCALE GENOMIC DNA]</scope>
    <source>
        <strain evidence="3">GS</strain>
    </source>
</reference>
<dbReference type="PROSITE" id="PS51318">
    <property type="entry name" value="TAT"/>
    <property type="match status" value="1"/>
</dbReference>
<keyword evidence="1" id="KW-0408">Iron</keyword>
<dbReference type="GO" id="GO:0051536">
    <property type="term" value="F:iron-sulfur cluster binding"/>
    <property type="evidence" value="ECO:0007669"/>
    <property type="project" value="UniProtKB-KW"/>
</dbReference>
<name>A0A521FYZ4_9BACT</name>
<organism evidence="3 4">
    <name type="scientific">Candidatus Electronema aureum</name>
    <dbReference type="NCBI Taxonomy" id="2005002"/>
    <lineage>
        <taxon>Bacteria</taxon>
        <taxon>Pseudomonadati</taxon>
        <taxon>Thermodesulfobacteriota</taxon>
        <taxon>Desulfobulbia</taxon>
        <taxon>Desulfobulbales</taxon>
        <taxon>Desulfobulbaceae</taxon>
        <taxon>Candidatus Electronema</taxon>
    </lineage>
</organism>
<dbReference type="InterPro" id="IPR006311">
    <property type="entry name" value="TAT_signal"/>
</dbReference>